<evidence type="ECO:0000256" key="4">
    <source>
        <dbReference type="SAM" id="SignalP"/>
    </source>
</evidence>
<dbReference type="PANTHER" id="PTHR32444:SF118">
    <property type="entry name" value="OS09G0551150 PROTEIN"/>
    <property type="match status" value="1"/>
</dbReference>
<evidence type="ECO:0000256" key="3">
    <source>
        <dbReference type="ARBA" id="ARBA00023180"/>
    </source>
</evidence>
<feature type="domain" description="Bulb-type lectin" evidence="5">
    <location>
        <begin position="27"/>
        <end position="150"/>
    </location>
</feature>
<keyword evidence="2" id="KW-1015">Disulfide bond</keyword>
<comment type="caution">
    <text evidence="6">The sequence shown here is derived from an EMBL/GenBank/DDBJ whole genome shotgun (WGS) entry which is preliminary data.</text>
</comment>
<dbReference type="PROSITE" id="PS50927">
    <property type="entry name" value="BULB_LECTIN"/>
    <property type="match status" value="1"/>
</dbReference>
<accession>A0A978W3K7</accession>
<dbReference type="InterPro" id="IPR000858">
    <property type="entry name" value="S_locus_glycoprot_dom"/>
</dbReference>
<dbReference type="Pfam" id="PF00954">
    <property type="entry name" value="S_locus_glycop"/>
    <property type="match status" value="1"/>
</dbReference>
<feature type="chain" id="PRO_5036834004" description="Bulb-type lectin domain-containing protein" evidence="4">
    <location>
        <begin position="27"/>
        <end position="268"/>
    </location>
</feature>
<dbReference type="AlphaFoldDB" id="A0A978W3K7"/>
<feature type="signal peptide" evidence="4">
    <location>
        <begin position="1"/>
        <end position="26"/>
    </location>
</feature>
<gene>
    <name evidence="6" type="ORF">FEM48_Zijuj01G0211800</name>
</gene>
<dbReference type="SMART" id="SM00108">
    <property type="entry name" value="B_lectin"/>
    <property type="match status" value="1"/>
</dbReference>
<evidence type="ECO:0000313" key="6">
    <source>
        <dbReference type="EMBL" id="KAH7546541.1"/>
    </source>
</evidence>
<dbReference type="InterPro" id="IPR036426">
    <property type="entry name" value="Bulb-type_lectin_dom_sf"/>
</dbReference>
<name>A0A978W3K7_ZIZJJ</name>
<dbReference type="Pfam" id="PF01453">
    <property type="entry name" value="B_lectin"/>
    <property type="match status" value="1"/>
</dbReference>
<organism evidence="6 7">
    <name type="scientific">Ziziphus jujuba var. spinosa</name>
    <dbReference type="NCBI Taxonomy" id="714518"/>
    <lineage>
        <taxon>Eukaryota</taxon>
        <taxon>Viridiplantae</taxon>
        <taxon>Streptophyta</taxon>
        <taxon>Embryophyta</taxon>
        <taxon>Tracheophyta</taxon>
        <taxon>Spermatophyta</taxon>
        <taxon>Magnoliopsida</taxon>
        <taxon>eudicotyledons</taxon>
        <taxon>Gunneridae</taxon>
        <taxon>Pentapetalae</taxon>
        <taxon>rosids</taxon>
        <taxon>fabids</taxon>
        <taxon>Rosales</taxon>
        <taxon>Rhamnaceae</taxon>
        <taxon>Paliureae</taxon>
        <taxon>Ziziphus</taxon>
    </lineage>
</organism>
<reference evidence="6" key="1">
    <citation type="journal article" date="2021" name="Front. Plant Sci.">
        <title>Chromosome-Scale Genome Assembly for Chinese Sour Jujube and Insights Into Its Genome Evolution and Domestication Signature.</title>
        <authorList>
            <person name="Shen L.-Y."/>
            <person name="Luo H."/>
            <person name="Wang X.-L."/>
            <person name="Wang X.-M."/>
            <person name="Qiu X.-J."/>
            <person name="Liu H."/>
            <person name="Zhou S.-S."/>
            <person name="Jia K.-H."/>
            <person name="Nie S."/>
            <person name="Bao Y.-T."/>
            <person name="Zhang R.-G."/>
            <person name="Yun Q.-Z."/>
            <person name="Chai Y.-H."/>
            <person name="Lu J.-Y."/>
            <person name="Li Y."/>
            <person name="Zhao S.-W."/>
            <person name="Mao J.-F."/>
            <person name="Jia S.-G."/>
            <person name="Mao Y.-M."/>
        </authorList>
    </citation>
    <scope>NUCLEOTIDE SEQUENCE</scope>
    <source>
        <strain evidence="6">AT0</strain>
        <tissue evidence="6">Leaf</tissue>
    </source>
</reference>
<dbReference type="PANTHER" id="PTHR32444">
    <property type="entry name" value="BULB-TYPE LECTIN DOMAIN-CONTAINING PROTEIN"/>
    <property type="match status" value="1"/>
</dbReference>
<evidence type="ECO:0000313" key="7">
    <source>
        <dbReference type="Proteomes" id="UP000813462"/>
    </source>
</evidence>
<dbReference type="SUPFAM" id="SSF51110">
    <property type="entry name" value="alpha-D-mannose-specific plant lectins"/>
    <property type="match status" value="1"/>
</dbReference>
<dbReference type="GO" id="GO:0048544">
    <property type="term" value="P:recognition of pollen"/>
    <property type="evidence" value="ECO:0007669"/>
    <property type="project" value="InterPro"/>
</dbReference>
<keyword evidence="1 4" id="KW-0732">Signal</keyword>
<dbReference type="CDD" id="cd00028">
    <property type="entry name" value="B_lectin"/>
    <property type="match status" value="1"/>
</dbReference>
<proteinExistence type="predicted"/>
<dbReference type="Gene3D" id="2.90.10.10">
    <property type="entry name" value="Bulb-type lectin domain"/>
    <property type="match status" value="1"/>
</dbReference>
<evidence type="ECO:0000256" key="2">
    <source>
        <dbReference type="ARBA" id="ARBA00023157"/>
    </source>
</evidence>
<dbReference type="Proteomes" id="UP000813462">
    <property type="component" value="Unassembled WGS sequence"/>
</dbReference>
<evidence type="ECO:0000256" key="1">
    <source>
        <dbReference type="ARBA" id="ARBA00022729"/>
    </source>
</evidence>
<evidence type="ECO:0000259" key="5">
    <source>
        <dbReference type="PROSITE" id="PS50927"/>
    </source>
</evidence>
<sequence length="268" mass="29791">MGTYNFFTILYASVISLPTLFLLCRAADNITPTQSLTDGMTLVSSGRSFELGFFSPGSSKNRYLGIWYKITPDVVVWVANRNNPLHDSNGSLIITSHGSLRLLNRTRGIIWSQIHHNGNRNNPVAQLLDTHEGRMGFQKWSGTTYNSMESADDPSIGDPLTVEFRGIVVVTNPVFEAAFVSNENESYVGFKQKVNAAITRLKLNSSGSYELLVLENGSKKWDIMYTQPYEPCDSYGYCGPNGICKLIEVRYASAWTGSSRGPRMNGKF</sequence>
<dbReference type="EMBL" id="JAEACU010000001">
    <property type="protein sequence ID" value="KAH7546541.1"/>
    <property type="molecule type" value="Genomic_DNA"/>
</dbReference>
<dbReference type="InterPro" id="IPR001480">
    <property type="entry name" value="Bulb-type_lectin_dom"/>
</dbReference>
<keyword evidence="3" id="KW-0325">Glycoprotein</keyword>
<protein>
    <recommendedName>
        <fullName evidence="5">Bulb-type lectin domain-containing protein</fullName>
    </recommendedName>
</protein>